<evidence type="ECO:0000313" key="1">
    <source>
        <dbReference type="EMBL" id="RAJ08869.1"/>
    </source>
</evidence>
<proteinExistence type="predicted"/>
<dbReference type="AlphaFoldDB" id="A0A327QW86"/>
<reference evidence="1 2" key="1">
    <citation type="submission" date="2018-06" db="EMBL/GenBank/DDBJ databases">
        <title>Genomic Encyclopedia of Archaeal and Bacterial Type Strains, Phase II (KMG-II): from individual species to whole genera.</title>
        <authorList>
            <person name="Goeker M."/>
        </authorList>
    </citation>
    <scope>NUCLEOTIDE SEQUENCE [LARGE SCALE GENOMIC DNA]</scope>
    <source>
        <strain evidence="1 2">DSM 23857</strain>
    </source>
</reference>
<name>A0A327QW86_9BACT</name>
<gene>
    <name evidence="1" type="ORF">LX64_01523</name>
</gene>
<accession>A0A327QW86</accession>
<sequence>MSNTCIHIEITWNYFDITRKLLETKLLGCKNNTKQLWGTYGRLVFELGEGQLYSRVDL</sequence>
<organism evidence="1 2">
    <name type="scientific">Chitinophaga skermanii</name>
    <dbReference type="NCBI Taxonomy" id="331697"/>
    <lineage>
        <taxon>Bacteria</taxon>
        <taxon>Pseudomonadati</taxon>
        <taxon>Bacteroidota</taxon>
        <taxon>Chitinophagia</taxon>
        <taxon>Chitinophagales</taxon>
        <taxon>Chitinophagaceae</taxon>
        <taxon>Chitinophaga</taxon>
    </lineage>
</organism>
<dbReference type="Proteomes" id="UP000249547">
    <property type="component" value="Unassembled WGS sequence"/>
</dbReference>
<evidence type="ECO:0000313" key="2">
    <source>
        <dbReference type="Proteomes" id="UP000249547"/>
    </source>
</evidence>
<protein>
    <submittedName>
        <fullName evidence="1">Uncharacterized protein</fullName>
    </submittedName>
</protein>
<keyword evidence="2" id="KW-1185">Reference proteome</keyword>
<dbReference type="EMBL" id="QLLL01000002">
    <property type="protein sequence ID" value="RAJ08869.1"/>
    <property type="molecule type" value="Genomic_DNA"/>
</dbReference>
<comment type="caution">
    <text evidence="1">The sequence shown here is derived from an EMBL/GenBank/DDBJ whole genome shotgun (WGS) entry which is preliminary data.</text>
</comment>